<dbReference type="AlphaFoldDB" id="A0A2Z4Y1P6"/>
<dbReference type="SUPFAM" id="SSF103365">
    <property type="entry name" value="Hypothetical protein PH1602"/>
    <property type="match status" value="1"/>
</dbReference>
<dbReference type="KEGG" id="schv:BRCON_0344"/>
<dbReference type="GO" id="GO:0003909">
    <property type="term" value="F:DNA ligase activity"/>
    <property type="evidence" value="ECO:0007669"/>
    <property type="project" value="TreeGrafter"/>
</dbReference>
<dbReference type="InterPro" id="IPR052915">
    <property type="entry name" value="RtcB-like"/>
</dbReference>
<sequence length="403" mass="44371">MPYQVIHNVRVWGKPDEESVKQIIRCASSGDAKRACLMADHHKGYSQPIGGVVAYRNMVSPSGVGYDIACGNKAVRTALKLDDLRGRIPKIADLIAEHIEFGIGRRNPTPIEHPLFDDPTWKEVKELQKLKDLAYSQLGTVGAGNHYVDVFVEEATGDIWVGVHFGSRGFGHKVATGFLNLAHGRPFDAKPRGENMDAPPTLLRVDTPLGQAYLAAMKLAGEYAYAGRDYVVAKVLELLETHATYSVHNHHNFAWKERHGGEDVWVIRKGATPCFPGQESFIGGSMGDISVIVRGKDTPEARDALYSTVHGAGRIMSRTQAAGKMVWRKKRRVGGAISEERMRRAVADFGVELRGGGPDEAPFVYRKLEDVLAAHAETMEILHVLKPIIVVMAGPDVYDPYKD</sequence>
<organism evidence="12 13">
    <name type="scientific">Sumerlaea chitinivorans</name>
    <dbReference type="NCBI Taxonomy" id="2250252"/>
    <lineage>
        <taxon>Bacteria</taxon>
        <taxon>Candidatus Sumerlaeota</taxon>
        <taxon>Candidatus Sumerlaeia</taxon>
        <taxon>Candidatus Sumerlaeales</taxon>
        <taxon>Candidatus Sumerlaeaceae</taxon>
        <taxon>Candidatus Sumerlaea</taxon>
    </lineage>
</organism>
<dbReference type="GO" id="GO:0005525">
    <property type="term" value="F:GTP binding"/>
    <property type="evidence" value="ECO:0007669"/>
    <property type="project" value="UniProtKB-KW"/>
</dbReference>
<evidence type="ECO:0000256" key="8">
    <source>
        <dbReference type="ARBA" id="ARBA00047746"/>
    </source>
</evidence>
<dbReference type="Proteomes" id="UP000262583">
    <property type="component" value="Chromosome"/>
</dbReference>
<dbReference type="GO" id="GO:0006396">
    <property type="term" value="P:RNA processing"/>
    <property type="evidence" value="ECO:0007669"/>
    <property type="project" value="InterPro"/>
</dbReference>
<dbReference type="GO" id="GO:0042245">
    <property type="term" value="P:RNA repair"/>
    <property type="evidence" value="ECO:0007669"/>
    <property type="project" value="UniProtKB-KW"/>
</dbReference>
<evidence type="ECO:0000256" key="1">
    <source>
        <dbReference type="ARBA" id="ARBA00012726"/>
    </source>
</evidence>
<evidence type="ECO:0000313" key="13">
    <source>
        <dbReference type="Proteomes" id="UP000262583"/>
    </source>
</evidence>
<dbReference type="PANTHER" id="PTHR43749:SF2">
    <property type="entry name" value="RNA-SPLICING LIGASE RTCB"/>
    <property type="match status" value="1"/>
</dbReference>
<evidence type="ECO:0000256" key="9">
    <source>
        <dbReference type="PIRSR" id="PIRSR601233-1"/>
    </source>
</evidence>
<name>A0A2Z4Y1P6_SUMC1</name>
<feature type="binding site" evidence="10">
    <location>
        <begin position="251"/>
        <end position="252"/>
    </location>
    <ligand>
        <name>GMP</name>
        <dbReference type="ChEBI" id="CHEBI:58115"/>
    </ligand>
</feature>
<dbReference type="Gene3D" id="3.90.1860.10">
    <property type="entry name" value="tRNA-splicing ligase RtcB"/>
    <property type="match status" value="1"/>
</dbReference>
<reference evidence="12 13" key="1">
    <citation type="submission" date="2018-05" db="EMBL/GenBank/DDBJ databases">
        <title>A metagenomic window into the 2 km-deep terrestrial subsurface aquifer revealed taxonomically and functionally diverse microbial community comprising novel uncultured bacterial lineages.</title>
        <authorList>
            <person name="Kadnikov V.V."/>
            <person name="Mardanov A.V."/>
            <person name="Beletsky A.V."/>
            <person name="Banks D."/>
            <person name="Pimenov N.V."/>
            <person name="Frank Y.A."/>
            <person name="Karnachuk O.V."/>
            <person name="Ravin N.V."/>
        </authorList>
    </citation>
    <scope>NUCLEOTIDE SEQUENCE [LARGE SCALE GENOMIC DNA]</scope>
    <source>
        <strain evidence="12">BY</strain>
    </source>
</reference>
<accession>A0A2Z4Y1P6</accession>
<dbReference type="InterPro" id="IPR036025">
    <property type="entry name" value="RtcB-like_sf"/>
</dbReference>
<dbReference type="PANTHER" id="PTHR43749">
    <property type="entry name" value="RNA-SPLICING LIGASE RTCB"/>
    <property type="match status" value="1"/>
</dbReference>
<protein>
    <recommendedName>
        <fullName evidence="1">3'-phosphate/5'-hydroxy nucleic acid ligase</fullName>
        <ecNumber evidence="1">6.5.1.8</ecNumber>
    </recommendedName>
</protein>
<evidence type="ECO:0000256" key="2">
    <source>
        <dbReference type="ARBA" id="ARBA00022598"/>
    </source>
</evidence>
<evidence type="ECO:0000256" key="7">
    <source>
        <dbReference type="ARBA" id="ARBA00023211"/>
    </source>
</evidence>
<evidence type="ECO:0000256" key="4">
    <source>
        <dbReference type="ARBA" id="ARBA00022741"/>
    </source>
</evidence>
<comment type="catalytic activity">
    <reaction evidence="8">
        <text>a 3'-end 3'-phospho-ribonucleotide-RNA + a 5'-end dephospho-ribonucleoside-RNA + GTP = a ribonucleotidyl-ribonucleotide-RNA + GMP + diphosphate</text>
        <dbReference type="Rhea" id="RHEA:68076"/>
        <dbReference type="Rhea" id="RHEA-COMP:10463"/>
        <dbReference type="Rhea" id="RHEA-COMP:13936"/>
        <dbReference type="Rhea" id="RHEA-COMP:17355"/>
        <dbReference type="ChEBI" id="CHEBI:33019"/>
        <dbReference type="ChEBI" id="CHEBI:37565"/>
        <dbReference type="ChEBI" id="CHEBI:58115"/>
        <dbReference type="ChEBI" id="CHEBI:83062"/>
        <dbReference type="ChEBI" id="CHEBI:138284"/>
        <dbReference type="ChEBI" id="CHEBI:173118"/>
        <dbReference type="EC" id="6.5.1.8"/>
    </reaction>
</comment>
<dbReference type="Pfam" id="PF01139">
    <property type="entry name" value="RtcB"/>
    <property type="match status" value="2"/>
</dbReference>
<gene>
    <name evidence="12" type="ORF">BRCON_0344</name>
</gene>
<dbReference type="GO" id="GO:0030145">
    <property type="term" value="F:manganese ion binding"/>
    <property type="evidence" value="ECO:0007669"/>
    <property type="project" value="TreeGrafter"/>
</dbReference>
<feature type="binding site" evidence="11">
    <location>
        <position position="251"/>
    </location>
    <ligand>
        <name>Mn(2+)</name>
        <dbReference type="ChEBI" id="CHEBI:29035"/>
        <label>2</label>
    </ligand>
</feature>
<evidence type="ECO:0000256" key="11">
    <source>
        <dbReference type="PIRSR" id="PIRSR601233-3"/>
    </source>
</evidence>
<dbReference type="EMBL" id="CP030759">
    <property type="protein sequence ID" value="AXA35121.1"/>
    <property type="molecule type" value="Genomic_DNA"/>
</dbReference>
<keyword evidence="4 10" id="KW-0547">Nucleotide-binding</keyword>
<feature type="binding site" evidence="10">
    <location>
        <begin position="283"/>
        <end position="286"/>
    </location>
    <ligand>
        <name>GMP</name>
        <dbReference type="ChEBI" id="CHEBI:58115"/>
    </ligand>
</feature>
<keyword evidence="3 11" id="KW-0479">Metal-binding</keyword>
<dbReference type="GO" id="GO:0170057">
    <property type="term" value="F:RNA ligase (GTP) activity"/>
    <property type="evidence" value="ECO:0007669"/>
    <property type="project" value="UniProtKB-EC"/>
</dbReference>
<evidence type="ECO:0000256" key="3">
    <source>
        <dbReference type="ARBA" id="ARBA00022723"/>
    </source>
</evidence>
<feature type="binding site" evidence="11">
    <location>
        <position position="67"/>
    </location>
    <ligand>
        <name>Mn(2+)</name>
        <dbReference type="ChEBI" id="CHEBI:29035"/>
        <label>1</label>
    </ligand>
</feature>
<dbReference type="EC" id="6.5.1.8" evidence="1"/>
<feature type="binding site" evidence="11">
    <location>
        <position position="146"/>
    </location>
    <ligand>
        <name>Mn(2+)</name>
        <dbReference type="ChEBI" id="CHEBI:29035"/>
        <label>1</label>
    </ligand>
</feature>
<feature type="binding site" evidence="10">
    <location>
        <position position="290"/>
    </location>
    <ligand>
        <name>GMP</name>
        <dbReference type="ChEBI" id="CHEBI:58115"/>
    </ligand>
</feature>
<comment type="cofactor">
    <cofactor evidence="11">
        <name>Mn(2+)</name>
        <dbReference type="ChEBI" id="CHEBI:29035"/>
    </cofactor>
    <text evidence="11">Binds 2 manganese ions per subunit.</text>
</comment>
<feature type="active site" description="GMP-histidine intermediate" evidence="9">
    <location>
        <position position="310"/>
    </location>
</feature>
<evidence type="ECO:0000256" key="5">
    <source>
        <dbReference type="ARBA" id="ARBA00022800"/>
    </source>
</evidence>
<proteinExistence type="predicted"/>
<feature type="binding site" evidence="11">
    <location>
        <position position="164"/>
    </location>
    <ligand>
        <name>Mn(2+)</name>
        <dbReference type="ChEBI" id="CHEBI:29035"/>
        <label>2</label>
    </ligand>
</feature>
<dbReference type="GO" id="GO:0006281">
    <property type="term" value="P:DNA repair"/>
    <property type="evidence" value="ECO:0007669"/>
    <property type="project" value="TreeGrafter"/>
</dbReference>
<dbReference type="InterPro" id="IPR001233">
    <property type="entry name" value="RtcB"/>
</dbReference>
<keyword evidence="7 11" id="KW-0464">Manganese</keyword>
<evidence type="ECO:0000256" key="6">
    <source>
        <dbReference type="ARBA" id="ARBA00023134"/>
    </source>
</evidence>
<keyword evidence="5" id="KW-0692">RNA repair</keyword>
<keyword evidence="2" id="KW-0436">Ligase</keyword>
<feature type="binding site" evidence="10">
    <location>
        <begin position="310"/>
        <end position="313"/>
    </location>
    <ligand>
        <name>GMP</name>
        <dbReference type="ChEBI" id="CHEBI:58115"/>
    </ligand>
</feature>
<evidence type="ECO:0000313" key="12">
    <source>
        <dbReference type="EMBL" id="AXA35121.1"/>
    </source>
</evidence>
<evidence type="ECO:0000256" key="10">
    <source>
        <dbReference type="PIRSR" id="PIRSR601233-2"/>
    </source>
</evidence>
<keyword evidence="6 10" id="KW-0342">GTP-binding</keyword>